<dbReference type="GO" id="GO:0003677">
    <property type="term" value="F:DNA binding"/>
    <property type="evidence" value="ECO:0007669"/>
    <property type="project" value="InterPro"/>
</dbReference>
<dbReference type="AlphaFoldDB" id="A0A098RZD2"/>
<dbReference type="EMBL" id="JPOS01000090">
    <property type="protein sequence ID" value="KGE85494.1"/>
    <property type="molecule type" value="Genomic_DNA"/>
</dbReference>
<comment type="caution">
    <text evidence="3">The sequence shown here is derived from an EMBL/GenBank/DDBJ whole genome shotgun (WGS) entry which is preliminary data.</text>
</comment>
<name>A0A098RZD2_9BACT</name>
<sequence>MCTYNIQVEPFLDTLGTVGSYPKEPEVGIIGYLDIGAKKQRKPSSKAEYDRVKGNRRRCFKIVRAKKEADRYRDDIHEYLEYHGDSLTPDQVKHLLDYRHCLSSCCNKSLFREHKSNGSKEYITSFMCGHKLCPPCNAQRSKNRRRKFRAFYEKNPEMIKRYDHMHLTLTVPHHHESSRYPRFYASQLMKDFNLMRKRSFWKKQVYAGEFSVEVTRNDSGLHIHIHALLLVEKGTQNRNVLHRNILLAWNRITAGAGTRQILNEEEQLAIRKGNALLTEKDVAQLDPSGATFIGLETLYISSKTPKKGYRYCEHSGLWKKRVHPSDGEFFLNGILECLKYHFEPLALKKDGSLDMDLVVEILPSIKGQPLYRKFGAFHSGTKNAHPDAKMLNIKSKPEEDEAEIKQTLEEVGQDIQNPETGAPAERTEYEYFTISMSRVFVNPDDHFRISITTPRRKKYLHRSIAPTALAAIKYMQKNAALSAFRTKKMDQMTGKWGVGPYRFYHSKYNQSCLKHN</sequence>
<dbReference type="Proteomes" id="UP000029736">
    <property type="component" value="Unassembled WGS sequence"/>
</dbReference>
<dbReference type="RefSeq" id="WP_044228836.1">
    <property type="nucleotide sequence ID" value="NZ_JPOS01000090.1"/>
</dbReference>
<organism evidence="3 4">
    <name type="scientific">Phaeodactylibacter xiamenensis</name>
    <dbReference type="NCBI Taxonomy" id="1524460"/>
    <lineage>
        <taxon>Bacteria</taxon>
        <taxon>Pseudomonadati</taxon>
        <taxon>Bacteroidota</taxon>
        <taxon>Saprospiria</taxon>
        <taxon>Saprospirales</taxon>
        <taxon>Haliscomenobacteraceae</taxon>
        <taxon>Phaeodactylibacter</taxon>
    </lineage>
</organism>
<dbReference type="InterPro" id="IPR000989">
    <property type="entry name" value="Rep"/>
</dbReference>
<evidence type="ECO:0000256" key="1">
    <source>
        <dbReference type="ARBA" id="ARBA00008909"/>
    </source>
</evidence>
<reference evidence="3 4" key="1">
    <citation type="journal article" date="2014" name="Int. J. Syst. Evol. Microbiol.">
        <title>Phaeodactylibacter xiamenensis gen. nov., sp. nov., a member of the family Saprospiraceae isolated from the marine alga Phaeodactylum tricornutum.</title>
        <authorList>
            <person name="Chen Z.Jr."/>
            <person name="Lei X."/>
            <person name="Lai Q."/>
            <person name="Li Y."/>
            <person name="Zhang B."/>
            <person name="Zhang J."/>
            <person name="Zhang H."/>
            <person name="Yang L."/>
            <person name="Zheng W."/>
            <person name="Tian Y."/>
            <person name="Yu Z."/>
            <person name="Xu H.Jr."/>
            <person name="Zheng T."/>
        </authorList>
    </citation>
    <scope>NUCLEOTIDE SEQUENCE [LARGE SCALE GENOMIC DNA]</scope>
    <source>
        <strain evidence="3 4">KD52</strain>
    </source>
</reference>
<comment type="similarity">
    <text evidence="1">Belongs to the Gram-positive plasmids replication protein type 1 family.</text>
</comment>
<keyword evidence="4" id="KW-1185">Reference proteome</keyword>
<evidence type="ECO:0000313" key="3">
    <source>
        <dbReference type="EMBL" id="KGE85494.1"/>
    </source>
</evidence>
<keyword evidence="2" id="KW-0235">DNA replication</keyword>
<dbReference type="STRING" id="1524460.IX84_28875"/>
<accession>A0A098RZD2</accession>
<evidence type="ECO:0000256" key="2">
    <source>
        <dbReference type="ARBA" id="ARBA00022705"/>
    </source>
</evidence>
<protein>
    <submittedName>
        <fullName evidence="3">Uncharacterized protein</fullName>
    </submittedName>
</protein>
<dbReference type="OrthoDB" id="5540934at2"/>
<evidence type="ECO:0000313" key="4">
    <source>
        <dbReference type="Proteomes" id="UP000029736"/>
    </source>
</evidence>
<dbReference type="GO" id="GO:0006260">
    <property type="term" value="P:DNA replication"/>
    <property type="evidence" value="ECO:0007669"/>
    <property type="project" value="UniProtKB-KW"/>
</dbReference>
<gene>
    <name evidence="3" type="ORF">IX84_28875</name>
</gene>
<proteinExistence type="inferred from homology"/>
<dbReference type="Pfam" id="PF01446">
    <property type="entry name" value="Rep_1"/>
    <property type="match status" value="1"/>
</dbReference>